<dbReference type="RefSeq" id="WP_344562020.1">
    <property type="nucleotide sequence ID" value="NZ_BAAARJ010000002.1"/>
</dbReference>
<dbReference type="Proteomes" id="UP001501447">
    <property type="component" value="Unassembled WGS sequence"/>
</dbReference>
<name>A0ABP6C1L6_9ACTN</name>
<dbReference type="EMBL" id="BAAARJ010000002">
    <property type="protein sequence ID" value="GAA2596471.1"/>
    <property type="molecule type" value="Genomic_DNA"/>
</dbReference>
<gene>
    <name evidence="2" type="ORF">GCM10009863_07290</name>
</gene>
<comment type="caution">
    <text evidence="2">The sequence shown here is derived from an EMBL/GenBank/DDBJ whole genome shotgun (WGS) entry which is preliminary data.</text>
</comment>
<accession>A0ABP6C1L6</accession>
<keyword evidence="3" id="KW-1185">Reference proteome</keyword>
<proteinExistence type="predicted"/>
<keyword evidence="1" id="KW-0472">Membrane</keyword>
<evidence type="ECO:0000313" key="3">
    <source>
        <dbReference type="Proteomes" id="UP001501447"/>
    </source>
</evidence>
<evidence type="ECO:0000256" key="1">
    <source>
        <dbReference type="SAM" id="Phobius"/>
    </source>
</evidence>
<protein>
    <recommendedName>
        <fullName evidence="4">Small hydrophobic membrane protein</fullName>
    </recommendedName>
</protein>
<reference evidence="3" key="1">
    <citation type="journal article" date="2019" name="Int. J. Syst. Evol. Microbiol.">
        <title>The Global Catalogue of Microorganisms (GCM) 10K type strain sequencing project: providing services to taxonomists for standard genome sequencing and annotation.</title>
        <authorList>
            <consortium name="The Broad Institute Genomics Platform"/>
            <consortium name="The Broad Institute Genome Sequencing Center for Infectious Disease"/>
            <person name="Wu L."/>
            <person name="Ma J."/>
        </authorList>
    </citation>
    <scope>NUCLEOTIDE SEQUENCE [LARGE SCALE GENOMIC DNA]</scope>
    <source>
        <strain evidence="3">JCM 16373</strain>
    </source>
</reference>
<evidence type="ECO:0000313" key="2">
    <source>
        <dbReference type="EMBL" id="GAA2596471.1"/>
    </source>
</evidence>
<evidence type="ECO:0008006" key="4">
    <source>
        <dbReference type="Google" id="ProtNLM"/>
    </source>
</evidence>
<keyword evidence="1" id="KW-1133">Transmembrane helix</keyword>
<organism evidence="2 3">
    <name type="scientific">Streptomyces axinellae</name>
    <dbReference type="NCBI Taxonomy" id="552788"/>
    <lineage>
        <taxon>Bacteria</taxon>
        <taxon>Bacillati</taxon>
        <taxon>Actinomycetota</taxon>
        <taxon>Actinomycetes</taxon>
        <taxon>Kitasatosporales</taxon>
        <taxon>Streptomycetaceae</taxon>
        <taxon>Streptomyces</taxon>
    </lineage>
</organism>
<keyword evidence="1" id="KW-0812">Transmembrane</keyword>
<feature type="transmembrane region" description="Helical" evidence="1">
    <location>
        <begin position="25"/>
        <end position="42"/>
    </location>
</feature>
<sequence length="53" mass="5812">MIFLVAAFLLLGVLVGPPAHLPPAVTLSAAAVIAAWLLIFTVREHNRRHRQRS</sequence>